<sequence length="336" mass="37052">MPVNLNKRAVRMCVVLGVAVCLLGLYVRFGMGSANAAPMNVCEFSDGLSPAQKNTWAAKVACEEHALWHQPYINGEGHLIQTGVMEAENDALTDGTAAWRRVERYWRQGAGIEGLYRITDLPDVSTASDSRATTIDAIIRSRIVDTPWSGTFMAYVMRQAGMGSSEFAFEDGHIRYIKPAFVSDDGSDYAYRAKDPLNTRIEQGDVLCYVRDSRRVYGVAGFFTWLSEHAHDAASLKMHCDIVVSVNGQKAYAIGGNVIQAVTMRQLTLTPRGFLSKKHLLPVSVPMSPPEGVHSTLDSEAQCSPLNGKGCDMNRKDWVVVLKYRMPATIRSSNRP</sequence>
<dbReference type="InterPro" id="IPR019262">
    <property type="entry name" value="DUF2272"/>
</dbReference>
<dbReference type="AlphaFoldDB" id="A0A345D9M2"/>
<organism evidence="2 3">
    <name type="scientific">Ephemeroptericola cinctiostellae</name>
    <dbReference type="NCBI Taxonomy" id="2268024"/>
    <lineage>
        <taxon>Bacteria</taxon>
        <taxon>Pseudomonadati</taxon>
        <taxon>Pseudomonadota</taxon>
        <taxon>Betaproteobacteria</taxon>
        <taxon>Burkholderiales</taxon>
        <taxon>Burkholderiaceae</taxon>
        <taxon>Ephemeroptericola</taxon>
    </lineage>
</organism>
<proteinExistence type="predicted"/>
<dbReference type="Proteomes" id="UP000252182">
    <property type="component" value="Chromosome"/>
</dbReference>
<dbReference type="EMBL" id="CP031124">
    <property type="protein sequence ID" value="AXF85060.1"/>
    <property type="molecule type" value="Genomic_DNA"/>
</dbReference>
<dbReference type="Pfam" id="PF10030">
    <property type="entry name" value="DUF2272"/>
    <property type="match status" value="1"/>
</dbReference>
<protein>
    <recommendedName>
        <fullName evidence="1">DUF2272 domain-containing protein</fullName>
    </recommendedName>
</protein>
<gene>
    <name evidence="2" type="ORF">DTO96_100779</name>
</gene>
<name>A0A345D9M2_9BURK</name>
<keyword evidence="3" id="KW-1185">Reference proteome</keyword>
<evidence type="ECO:0000259" key="1">
    <source>
        <dbReference type="Pfam" id="PF10030"/>
    </source>
</evidence>
<dbReference type="KEGG" id="hyf:DTO96_100779"/>
<dbReference type="PIRSF" id="PIRSF028415">
    <property type="entry name" value="UCP028415"/>
    <property type="match status" value="1"/>
</dbReference>
<evidence type="ECO:0000313" key="2">
    <source>
        <dbReference type="EMBL" id="AXF85060.1"/>
    </source>
</evidence>
<dbReference type="OrthoDB" id="8836344at2"/>
<accession>A0A345D9M2</accession>
<dbReference type="RefSeq" id="WP_114562299.1">
    <property type="nucleotide sequence ID" value="NZ_CP031124.1"/>
</dbReference>
<dbReference type="InterPro" id="IPR014545">
    <property type="entry name" value="UCP028415"/>
</dbReference>
<reference evidence="3" key="1">
    <citation type="submission" date="2018-07" db="EMBL/GenBank/DDBJ databases">
        <authorList>
            <person name="Kim H."/>
        </authorList>
    </citation>
    <scope>NUCLEOTIDE SEQUENCE [LARGE SCALE GENOMIC DNA]</scope>
    <source>
        <strain evidence="3">F02</strain>
    </source>
</reference>
<feature type="domain" description="DUF2272" evidence="1">
    <location>
        <begin position="94"/>
        <end position="323"/>
    </location>
</feature>
<evidence type="ECO:0000313" key="3">
    <source>
        <dbReference type="Proteomes" id="UP000252182"/>
    </source>
</evidence>